<sequence>MNPTPNIPHLGTTDNGIHPFSICNGGQSDFSFTSMPFYPNCLTNFNYSVPESPTGIGGPDPVDSTPLSHTSRGPDHPFPNSQLEPFSNSDLMLSSVALANTRPSGQSNTSRQRSSSSNHHHLRRDSGALTNITMRSNALACSRASYMCRKCKTHGHNIPVKRHKRACPYMHCTCLKCHLVDQGRKVVAKQIALYRDQKGTSSREHNGSQAENSDPLRGDRPNFSAIACNGSDGDRWAQATRSSDLTSFEDRSLGRRLANFERSLHLPRLAMSTLAIATSQSDGQEPNTPSSNRTNKTKPSPTTAGPHCRRCRNHSLAVTWKGHKKTCPFRNCPCDPCRLINVRKDTEKTLREMVTHSGEKLANIPKAPVLMDKLSEALSSYADLPDVCSEAQQHPSRPELLHTTGALAGRLGDMVHKSDRNTIGQPDTDLNGAISMLPVRHDNTCSPSANAKEFNRMMKTHSAQVPLGANISESRPVPSVWPNCGLERFSLNNANWSLRSSHVQSSTDLNGISLPGRESSMNWLLNPLAVNAKLEQNHFHHHHHHHVHINAPLTSVPTNSPTCTQTRLLDHSTVMQPLFPRAETQPVEHSPEPRASSCSKLPAGSYLPTEFAPSGPGNMDTRVEDTGPYISLNGTHAWSVGKMKSDRFARNQSSVWHNERKLVYPGLVSNTDGFGYYSYNTESNLDPGFYCPDRVSAVAAAAAAAAAMVAMGPPLGSPARRRCPQHCYQYTYPTAQDPGHPPVDQLSPDSYGFRGGPYVHSSRTHQFHSPSGQTRAAQVEETMSYPMDQNDYVGYASQSVDEYKPNLSESNSLVSDIPKASASKQRWTAVTGEEVPTPNCPADQSMANSPSTSASGSYLGKDKDATDSSAPSFTQFSGTIRTSVHVPFTEVPLETMAENRNHPEEREMFPTDFYVTNSNKQILMPTVSDLSPTQPQKPSFGDTDSLPVQGTSQTDDTEHIKYPTTDMRGKPLWNQTKAWSYDVPMDDSQTDTGSDTHGQHISPLQANRSQNSGNSSKIEFHNDVSTETFRNNRQGSR</sequence>
<evidence type="ECO:0000313" key="9">
    <source>
        <dbReference type="Proteomes" id="UP000054324"/>
    </source>
</evidence>
<feature type="region of interest" description="Disordered" evidence="6">
    <location>
        <begin position="981"/>
        <end position="1037"/>
    </location>
</feature>
<dbReference type="RefSeq" id="XP_009169810.1">
    <property type="nucleotide sequence ID" value="XM_009171546.1"/>
</dbReference>
<dbReference type="OrthoDB" id="6162476at2759"/>
<feature type="region of interest" description="Disordered" evidence="6">
    <location>
        <begin position="278"/>
        <end position="307"/>
    </location>
</feature>
<organism evidence="8 9">
    <name type="scientific">Opisthorchis viverrini</name>
    <name type="common">Southeast Asian liver fluke</name>
    <dbReference type="NCBI Taxonomy" id="6198"/>
    <lineage>
        <taxon>Eukaryota</taxon>
        <taxon>Metazoa</taxon>
        <taxon>Spiralia</taxon>
        <taxon>Lophotrochozoa</taxon>
        <taxon>Platyhelminthes</taxon>
        <taxon>Trematoda</taxon>
        <taxon>Digenea</taxon>
        <taxon>Opisthorchiida</taxon>
        <taxon>Opisthorchiata</taxon>
        <taxon>Opisthorchiidae</taxon>
        <taxon>Opisthorchis</taxon>
    </lineage>
</organism>
<evidence type="ECO:0000313" key="8">
    <source>
        <dbReference type="EMBL" id="KER26467.1"/>
    </source>
</evidence>
<dbReference type="KEGG" id="ovi:T265_06319"/>
<dbReference type="GO" id="GO:0046872">
    <property type="term" value="F:metal ion binding"/>
    <property type="evidence" value="ECO:0007669"/>
    <property type="project" value="UniProtKB-KW"/>
</dbReference>
<reference evidence="8 9" key="1">
    <citation type="submission" date="2013-11" db="EMBL/GenBank/DDBJ databases">
        <title>Opisthorchis viverrini - life in the bile duct.</title>
        <authorList>
            <person name="Young N.D."/>
            <person name="Nagarajan N."/>
            <person name="Lin S.J."/>
            <person name="Korhonen P.K."/>
            <person name="Jex A.R."/>
            <person name="Hall R.S."/>
            <person name="Safavi-Hemami H."/>
            <person name="Kaewkong W."/>
            <person name="Bertrand D."/>
            <person name="Gao S."/>
            <person name="Seet Q."/>
            <person name="Wongkham S."/>
            <person name="Teh B.T."/>
            <person name="Wongkham C."/>
            <person name="Intapan P.M."/>
            <person name="Maleewong W."/>
            <person name="Yang X."/>
            <person name="Hu M."/>
            <person name="Wang Z."/>
            <person name="Hofmann A."/>
            <person name="Sternberg P.W."/>
            <person name="Tan P."/>
            <person name="Wang J."/>
            <person name="Gasser R.B."/>
        </authorList>
    </citation>
    <scope>NUCLEOTIDE SEQUENCE [LARGE SCALE GENOMIC DNA]</scope>
</reference>
<keyword evidence="4 5" id="KW-0539">Nucleus</keyword>
<feature type="compositionally biased region" description="Polar residues" evidence="6">
    <location>
        <begin position="278"/>
        <end position="303"/>
    </location>
</feature>
<feature type="compositionally biased region" description="Polar residues" evidence="6">
    <location>
        <begin position="845"/>
        <end position="856"/>
    </location>
</feature>
<feature type="compositionally biased region" description="Low complexity" evidence="6">
    <location>
        <begin position="104"/>
        <end position="117"/>
    </location>
</feature>
<dbReference type="Proteomes" id="UP000054324">
    <property type="component" value="Unassembled WGS sequence"/>
</dbReference>
<feature type="region of interest" description="Disordered" evidence="6">
    <location>
        <begin position="52"/>
        <end position="85"/>
    </location>
</feature>
<feature type="region of interest" description="Disordered" evidence="6">
    <location>
        <begin position="196"/>
        <end position="236"/>
    </location>
</feature>
<feature type="DNA-binding region" description="DM" evidence="5">
    <location>
        <begin position="308"/>
        <end position="352"/>
    </location>
</feature>
<protein>
    <recommendedName>
        <fullName evidence="7">DM domain-containing protein</fullName>
    </recommendedName>
</protein>
<evidence type="ECO:0000256" key="5">
    <source>
        <dbReference type="PROSITE-ProRule" id="PRU00070"/>
    </source>
</evidence>
<evidence type="ECO:0000256" key="6">
    <source>
        <dbReference type="SAM" id="MobiDB-lite"/>
    </source>
</evidence>
<dbReference type="InterPro" id="IPR036407">
    <property type="entry name" value="DM_DNA-bd_sf"/>
</dbReference>
<keyword evidence="1 5" id="KW-0479">Metal-binding</keyword>
<keyword evidence="2 5" id="KW-0862">Zinc</keyword>
<feature type="region of interest" description="Disordered" evidence="6">
    <location>
        <begin position="927"/>
        <end position="969"/>
    </location>
</feature>
<proteinExistence type="predicted"/>
<evidence type="ECO:0000256" key="3">
    <source>
        <dbReference type="ARBA" id="ARBA00023125"/>
    </source>
</evidence>
<feature type="compositionally biased region" description="Polar residues" evidence="6">
    <location>
        <begin position="1002"/>
        <end position="1017"/>
    </location>
</feature>
<dbReference type="PROSITE" id="PS40000">
    <property type="entry name" value="DM_1"/>
    <property type="match status" value="2"/>
</dbReference>
<keyword evidence="3 5" id="KW-0238">DNA-binding</keyword>
<evidence type="ECO:0000259" key="7">
    <source>
        <dbReference type="PROSITE" id="PS50809"/>
    </source>
</evidence>
<evidence type="ECO:0000256" key="4">
    <source>
        <dbReference type="ARBA" id="ARBA00023242"/>
    </source>
</evidence>
<dbReference type="GO" id="GO:0007548">
    <property type="term" value="P:sex differentiation"/>
    <property type="evidence" value="ECO:0007669"/>
    <property type="project" value="TreeGrafter"/>
</dbReference>
<feature type="compositionally biased region" description="Polar residues" evidence="6">
    <location>
        <begin position="1025"/>
        <end position="1037"/>
    </location>
</feature>
<feature type="domain" description="DM" evidence="7">
    <location>
        <begin position="148"/>
        <end position="195"/>
    </location>
</feature>
<dbReference type="GO" id="GO:0000981">
    <property type="term" value="F:DNA-binding transcription factor activity, RNA polymerase II-specific"/>
    <property type="evidence" value="ECO:0007669"/>
    <property type="project" value="TreeGrafter"/>
</dbReference>
<evidence type="ECO:0000256" key="2">
    <source>
        <dbReference type="ARBA" id="ARBA00022833"/>
    </source>
</evidence>
<feature type="DNA-binding region" description="DM" evidence="5">
    <location>
        <begin position="148"/>
        <end position="195"/>
    </location>
</feature>
<feature type="region of interest" description="Disordered" evidence="6">
    <location>
        <begin position="829"/>
        <end position="871"/>
    </location>
</feature>
<gene>
    <name evidence="8" type="ORF">T265_06319</name>
</gene>
<dbReference type="SUPFAM" id="SSF82927">
    <property type="entry name" value="Cysteine-rich DNA binding domain, (DM domain)"/>
    <property type="match status" value="2"/>
</dbReference>
<dbReference type="EMBL" id="KL596747">
    <property type="protein sequence ID" value="KER26467.1"/>
    <property type="molecule type" value="Genomic_DNA"/>
</dbReference>
<accession>A0A074ZL06</accession>
<feature type="domain" description="DM" evidence="7">
    <location>
        <begin position="308"/>
        <end position="352"/>
    </location>
</feature>
<dbReference type="PROSITE" id="PS50809">
    <property type="entry name" value="DM_2"/>
    <property type="match status" value="2"/>
</dbReference>
<evidence type="ECO:0000256" key="1">
    <source>
        <dbReference type="ARBA" id="ARBA00022723"/>
    </source>
</evidence>
<dbReference type="InterPro" id="IPR001275">
    <property type="entry name" value="DM_DNA-bd"/>
</dbReference>
<feature type="region of interest" description="Disordered" evidence="6">
    <location>
        <begin position="101"/>
        <end position="129"/>
    </location>
</feature>
<dbReference type="CTD" id="20320501"/>
<dbReference type="SMART" id="SM00301">
    <property type="entry name" value="DM"/>
    <property type="match status" value="2"/>
</dbReference>
<comment type="subcellular location">
    <subcellularLocation>
        <location evidence="5">Nucleus</location>
    </subcellularLocation>
</comment>
<dbReference type="GeneID" id="20320501"/>
<dbReference type="PANTHER" id="PTHR12322:SF53">
    <property type="entry name" value="DOUBLESEX-MAB RELATED 11E"/>
    <property type="match status" value="1"/>
</dbReference>
<name>A0A074ZL06_OPIVI</name>
<keyword evidence="9" id="KW-1185">Reference proteome</keyword>
<feature type="compositionally biased region" description="Basic and acidic residues" evidence="6">
    <location>
        <begin position="196"/>
        <end position="206"/>
    </location>
</feature>
<dbReference type="STRING" id="6198.A0A074ZL06"/>
<dbReference type="GO" id="GO:0005634">
    <property type="term" value="C:nucleus"/>
    <property type="evidence" value="ECO:0007669"/>
    <property type="project" value="UniProtKB-SubCell"/>
</dbReference>
<dbReference type="PANTHER" id="PTHR12322">
    <property type="entry name" value="DOUBLESEX AND MAB-3 RELATED TRANSCRIPTION FACTOR DMRT"/>
    <property type="match status" value="1"/>
</dbReference>
<dbReference type="Gene3D" id="4.10.1040.10">
    <property type="entry name" value="DM DNA-binding domain"/>
    <property type="match status" value="2"/>
</dbReference>
<feature type="compositionally biased region" description="Polar residues" evidence="6">
    <location>
        <begin position="928"/>
        <end position="937"/>
    </location>
</feature>
<dbReference type="GO" id="GO:0000978">
    <property type="term" value="F:RNA polymerase II cis-regulatory region sequence-specific DNA binding"/>
    <property type="evidence" value="ECO:0007669"/>
    <property type="project" value="TreeGrafter"/>
</dbReference>
<dbReference type="Pfam" id="PF00751">
    <property type="entry name" value="DM"/>
    <property type="match status" value="2"/>
</dbReference>
<dbReference type="AlphaFoldDB" id="A0A074ZL06"/>
<dbReference type="InterPro" id="IPR026607">
    <property type="entry name" value="DMRT"/>
</dbReference>